<dbReference type="CDD" id="cd11386">
    <property type="entry name" value="MCP_signal"/>
    <property type="match status" value="1"/>
</dbReference>
<protein>
    <submittedName>
        <fullName evidence="11">Methyl-accepting chemotaxis protein</fullName>
    </submittedName>
</protein>
<keyword evidence="4 8" id="KW-0472">Membrane</keyword>
<feature type="transmembrane region" description="Helical" evidence="8">
    <location>
        <begin position="313"/>
        <end position="336"/>
    </location>
</feature>
<comment type="subcellular location">
    <subcellularLocation>
        <location evidence="1">Membrane</location>
        <topology evidence="1">Multi-pass membrane protein</topology>
    </subcellularLocation>
</comment>
<feature type="transmembrane region" description="Helical" evidence="8">
    <location>
        <begin position="9"/>
        <end position="28"/>
    </location>
</feature>
<evidence type="ECO:0000313" key="12">
    <source>
        <dbReference type="Proteomes" id="UP001589813"/>
    </source>
</evidence>
<dbReference type="PANTHER" id="PTHR32089:SF119">
    <property type="entry name" value="METHYL-ACCEPTING CHEMOTAXIS PROTEIN CTPL"/>
    <property type="match status" value="1"/>
</dbReference>
<evidence type="ECO:0000256" key="7">
    <source>
        <dbReference type="PROSITE-ProRule" id="PRU00284"/>
    </source>
</evidence>
<organism evidence="11 12">
    <name type="scientific">Rheinheimera tilapiae</name>
    <dbReference type="NCBI Taxonomy" id="875043"/>
    <lineage>
        <taxon>Bacteria</taxon>
        <taxon>Pseudomonadati</taxon>
        <taxon>Pseudomonadota</taxon>
        <taxon>Gammaproteobacteria</taxon>
        <taxon>Chromatiales</taxon>
        <taxon>Chromatiaceae</taxon>
        <taxon>Rheinheimera</taxon>
    </lineage>
</organism>
<dbReference type="PROSITE" id="PS50885">
    <property type="entry name" value="HAMP"/>
    <property type="match status" value="1"/>
</dbReference>
<dbReference type="Gene3D" id="1.10.287.950">
    <property type="entry name" value="Methyl-accepting chemotaxis protein"/>
    <property type="match status" value="1"/>
</dbReference>
<dbReference type="InterPro" id="IPR003660">
    <property type="entry name" value="HAMP_dom"/>
</dbReference>
<evidence type="ECO:0000256" key="8">
    <source>
        <dbReference type="SAM" id="Phobius"/>
    </source>
</evidence>
<reference evidence="11 12" key="1">
    <citation type="submission" date="2024-09" db="EMBL/GenBank/DDBJ databases">
        <authorList>
            <person name="Sun Q."/>
            <person name="Mori K."/>
        </authorList>
    </citation>
    <scope>NUCLEOTIDE SEQUENCE [LARGE SCALE GENOMIC DNA]</scope>
    <source>
        <strain evidence="11 12">KCTC 23315</strain>
    </source>
</reference>
<evidence type="ECO:0000256" key="3">
    <source>
        <dbReference type="ARBA" id="ARBA00022989"/>
    </source>
</evidence>
<evidence type="ECO:0000256" key="6">
    <source>
        <dbReference type="ARBA" id="ARBA00029447"/>
    </source>
</evidence>
<gene>
    <name evidence="11" type="ORF">ACFFJP_06975</name>
</gene>
<dbReference type="RefSeq" id="WP_377241832.1">
    <property type="nucleotide sequence ID" value="NZ_JBHLXP010000001.1"/>
</dbReference>
<dbReference type="CDD" id="cd06225">
    <property type="entry name" value="HAMP"/>
    <property type="match status" value="1"/>
</dbReference>
<sequence>MTLRDKANWGLWLIFGLFVAVAGVGWWGNQQQGQVLTRTVQQAWPAMEQSGNAVALVDEQLFAMEQMLQGLPIDNTAVGQREKDLSEVIDKLAANPLPEPGRLNTLQTTLAQFIAAQQQLSQRFASYLQQSNGLDKTVAQIVDIGEIVEEVGDSQVETLIKAPRQPITWEGGLQRKWDAADGGMEANIGFFRQLYFLEQIKRRGPKAELVKELDDSIAFQQEAVDGLVATGLFAIPAPPRFGDGTLGDTYLQLFEQHKQQIKLTLDALVQLQKQQAEYRQHSASLVNALHNLQQSLDASTSKIVAQGPETAGYVAKLLLTTGGVTLILLILIGTYVRRGMLAQLHQVAKNLHDVASGDGDLTRRLEVKSDDELGRIAENFNVFASKIQHIVQDIHQSAQVLIDASAQSQHLSQHLKQEAEDTEHHSAGLASAMQQLDHSAQDIANSCGIVVKQSEQTSSAVLQGNAAIHGTISQMQQMSDTVHQSANALQQLTAKAEKIDQIVGVIRGIAEQTNLLALNAAIEAARAGEQGRGFAVVAEEVRNLAQRAESSSREISAVIAEIQQETRLSHQQMQQSVVLADQSMQACEESGTALASVQDQIKSVVEQINRMFNATTEQAQTLSQMLGQIREVASLASNSSHEAGSALQLIDGMQGRAQDLNRLVAQFRF</sequence>
<dbReference type="EMBL" id="JBHLXP010000001">
    <property type="protein sequence ID" value="MFC0048028.1"/>
    <property type="molecule type" value="Genomic_DNA"/>
</dbReference>
<comment type="caution">
    <text evidence="11">The sequence shown here is derived from an EMBL/GenBank/DDBJ whole genome shotgun (WGS) entry which is preliminary data.</text>
</comment>
<dbReference type="PROSITE" id="PS50111">
    <property type="entry name" value="CHEMOTAXIS_TRANSDUC_2"/>
    <property type="match status" value="1"/>
</dbReference>
<evidence type="ECO:0000259" key="10">
    <source>
        <dbReference type="PROSITE" id="PS50885"/>
    </source>
</evidence>
<proteinExistence type="inferred from homology"/>
<feature type="domain" description="Methyl-accepting transducer" evidence="9">
    <location>
        <begin position="397"/>
        <end position="633"/>
    </location>
</feature>
<name>A0ABV6BDA4_9GAMM</name>
<keyword evidence="2 8" id="KW-0812">Transmembrane</keyword>
<evidence type="ECO:0000256" key="2">
    <source>
        <dbReference type="ARBA" id="ARBA00022692"/>
    </source>
</evidence>
<dbReference type="PANTHER" id="PTHR32089">
    <property type="entry name" value="METHYL-ACCEPTING CHEMOTAXIS PROTEIN MCPB"/>
    <property type="match status" value="1"/>
</dbReference>
<dbReference type="SMART" id="SM00304">
    <property type="entry name" value="HAMP"/>
    <property type="match status" value="1"/>
</dbReference>
<evidence type="ECO:0000259" key="9">
    <source>
        <dbReference type="PROSITE" id="PS50111"/>
    </source>
</evidence>
<feature type="domain" description="HAMP" evidence="10">
    <location>
        <begin position="338"/>
        <end position="392"/>
    </location>
</feature>
<evidence type="ECO:0000313" key="11">
    <source>
        <dbReference type="EMBL" id="MFC0048028.1"/>
    </source>
</evidence>
<dbReference type="Proteomes" id="UP001589813">
    <property type="component" value="Unassembled WGS sequence"/>
</dbReference>
<dbReference type="Pfam" id="PF00015">
    <property type="entry name" value="MCPsignal"/>
    <property type="match status" value="1"/>
</dbReference>
<accession>A0ABV6BDA4</accession>
<keyword evidence="12" id="KW-1185">Reference proteome</keyword>
<dbReference type="Pfam" id="PF00672">
    <property type="entry name" value="HAMP"/>
    <property type="match status" value="1"/>
</dbReference>
<keyword evidence="5 7" id="KW-0807">Transducer</keyword>
<keyword evidence="3 8" id="KW-1133">Transmembrane helix</keyword>
<dbReference type="InterPro" id="IPR004089">
    <property type="entry name" value="MCPsignal_dom"/>
</dbReference>
<evidence type="ECO:0000256" key="5">
    <source>
        <dbReference type="ARBA" id="ARBA00023224"/>
    </source>
</evidence>
<evidence type="ECO:0000256" key="4">
    <source>
        <dbReference type="ARBA" id="ARBA00023136"/>
    </source>
</evidence>
<evidence type="ECO:0000256" key="1">
    <source>
        <dbReference type="ARBA" id="ARBA00004141"/>
    </source>
</evidence>
<comment type="similarity">
    <text evidence="6">Belongs to the methyl-accepting chemotaxis (MCP) protein family.</text>
</comment>
<dbReference type="SMART" id="SM00283">
    <property type="entry name" value="MA"/>
    <property type="match status" value="1"/>
</dbReference>
<dbReference type="SUPFAM" id="SSF58104">
    <property type="entry name" value="Methyl-accepting chemotaxis protein (MCP) signaling domain"/>
    <property type="match status" value="1"/>
</dbReference>